<dbReference type="Gene3D" id="3.40.30.10">
    <property type="entry name" value="Glutaredoxin"/>
    <property type="match status" value="1"/>
</dbReference>
<evidence type="ECO:0000256" key="3">
    <source>
        <dbReference type="ARBA" id="ARBA00023002"/>
    </source>
</evidence>
<dbReference type="Pfam" id="PF00255">
    <property type="entry name" value="GSHPx"/>
    <property type="match status" value="1"/>
</dbReference>
<proteinExistence type="inferred from homology"/>
<dbReference type="PIRSF" id="PIRSF000303">
    <property type="entry name" value="Glutathion_perox"/>
    <property type="match status" value="1"/>
</dbReference>
<evidence type="ECO:0000313" key="7">
    <source>
        <dbReference type="EMBL" id="RAK19421.1"/>
    </source>
</evidence>
<organism evidence="7 8">
    <name type="scientific">Paranoxybacillus vitaminiphilus</name>
    <dbReference type="NCBI Taxonomy" id="581036"/>
    <lineage>
        <taxon>Bacteria</taxon>
        <taxon>Bacillati</taxon>
        <taxon>Bacillota</taxon>
        <taxon>Bacilli</taxon>
        <taxon>Bacillales</taxon>
        <taxon>Anoxybacillaceae</taxon>
        <taxon>Paranoxybacillus</taxon>
    </lineage>
</organism>
<gene>
    <name evidence="7" type="ORF">B0I26_10641</name>
</gene>
<dbReference type="InterPro" id="IPR000889">
    <property type="entry name" value="Glutathione_peroxidase"/>
</dbReference>
<dbReference type="OrthoDB" id="9789406at2"/>
<dbReference type="AlphaFoldDB" id="A0A327YFW7"/>
<accession>A0A327YFW7</accession>
<reference evidence="7 8" key="1">
    <citation type="submission" date="2018-06" db="EMBL/GenBank/DDBJ databases">
        <title>Genomic Encyclopedia of Type Strains, Phase III (KMG-III): the genomes of soil and plant-associated and newly described type strains.</title>
        <authorList>
            <person name="Whitman W."/>
        </authorList>
    </citation>
    <scope>NUCLEOTIDE SEQUENCE [LARGE SCALE GENOMIC DNA]</scope>
    <source>
        <strain evidence="7 8">CGMCC 1.8979</strain>
    </source>
</reference>
<comment type="similarity">
    <text evidence="1 5">Belongs to the glutathione peroxidase family.</text>
</comment>
<dbReference type="InterPro" id="IPR029760">
    <property type="entry name" value="GPX_CS"/>
</dbReference>
<dbReference type="FunFam" id="3.40.30.10:FF:000010">
    <property type="entry name" value="Glutathione peroxidase"/>
    <property type="match status" value="1"/>
</dbReference>
<dbReference type="PRINTS" id="PR01011">
    <property type="entry name" value="GLUTPROXDASE"/>
</dbReference>
<dbReference type="GO" id="GO:0034599">
    <property type="term" value="P:cellular response to oxidative stress"/>
    <property type="evidence" value="ECO:0007669"/>
    <property type="project" value="TreeGrafter"/>
</dbReference>
<protein>
    <recommendedName>
        <fullName evidence="5">Glutathione peroxidase</fullName>
    </recommendedName>
</protein>
<dbReference type="PROSITE" id="PS51355">
    <property type="entry name" value="GLUTATHIONE_PEROXID_3"/>
    <property type="match status" value="1"/>
</dbReference>
<dbReference type="CDD" id="cd00340">
    <property type="entry name" value="GSH_Peroxidase"/>
    <property type="match status" value="1"/>
</dbReference>
<dbReference type="PROSITE" id="PS51352">
    <property type="entry name" value="THIOREDOXIN_2"/>
    <property type="match status" value="1"/>
</dbReference>
<evidence type="ECO:0000256" key="1">
    <source>
        <dbReference type="ARBA" id="ARBA00006926"/>
    </source>
</evidence>
<evidence type="ECO:0000313" key="8">
    <source>
        <dbReference type="Proteomes" id="UP000248555"/>
    </source>
</evidence>
<dbReference type="PANTHER" id="PTHR11592:SF78">
    <property type="entry name" value="GLUTATHIONE PEROXIDASE"/>
    <property type="match status" value="1"/>
</dbReference>
<dbReference type="Proteomes" id="UP000248555">
    <property type="component" value="Unassembled WGS sequence"/>
</dbReference>
<keyword evidence="2 5" id="KW-0575">Peroxidase</keyword>
<sequence length="188" mass="21752">MSIYHFEVKKANGQTISLSDYKGKVLLIVNTASKCHFTPQFQDLQKLYEKYRDHHFEILGFPCNQFGEQEPGSNEDAVAFCQLNYGVTFPIFAKVEVNGDNAHPLFQYLKKNAPFRGFDETNPTAKILKLMILDKAPEWLVGDEIKWNFTKFLIDQNGNVIRRYEPNEEPVDFEKDIAELLASQMQNH</sequence>
<dbReference type="PROSITE" id="PS00763">
    <property type="entry name" value="GLUTATHIONE_PEROXID_2"/>
    <property type="match status" value="1"/>
</dbReference>
<comment type="caution">
    <text evidence="7">The sequence shown here is derived from an EMBL/GenBank/DDBJ whole genome shotgun (WGS) entry which is preliminary data.</text>
</comment>
<dbReference type="GO" id="GO:0004601">
    <property type="term" value="F:peroxidase activity"/>
    <property type="evidence" value="ECO:0007669"/>
    <property type="project" value="UniProtKB-KW"/>
</dbReference>
<evidence type="ECO:0000256" key="4">
    <source>
        <dbReference type="PIRSR" id="PIRSR000303-1"/>
    </source>
</evidence>
<feature type="active site" evidence="4">
    <location>
        <position position="35"/>
    </location>
</feature>
<dbReference type="SUPFAM" id="SSF52833">
    <property type="entry name" value="Thioredoxin-like"/>
    <property type="match status" value="1"/>
</dbReference>
<dbReference type="EMBL" id="QLMH01000006">
    <property type="protein sequence ID" value="RAK19421.1"/>
    <property type="molecule type" value="Genomic_DNA"/>
</dbReference>
<evidence type="ECO:0000256" key="2">
    <source>
        <dbReference type="ARBA" id="ARBA00022559"/>
    </source>
</evidence>
<keyword evidence="3 5" id="KW-0560">Oxidoreductase</keyword>
<dbReference type="InterPro" id="IPR013766">
    <property type="entry name" value="Thioredoxin_domain"/>
</dbReference>
<keyword evidence="8" id="KW-1185">Reference proteome</keyword>
<name>A0A327YFW7_9BACL</name>
<dbReference type="InterPro" id="IPR036249">
    <property type="entry name" value="Thioredoxin-like_sf"/>
</dbReference>
<dbReference type="RefSeq" id="WP_111645082.1">
    <property type="nucleotide sequence ID" value="NZ_QLMH01000006.1"/>
</dbReference>
<evidence type="ECO:0000259" key="6">
    <source>
        <dbReference type="PROSITE" id="PS51352"/>
    </source>
</evidence>
<evidence type="ECO:0000256" key="5">
    <source>
        <dbReference type="RuleBase" id="RU000499"/>
    </source>
</evidence>
<dbReference type="PANTHER" id="PTHR11592">
    <property type="entry name" value="GLUTATHIONE PEROXIDASE"/>
    <property type="match status" value="1"/>
</dbReference>
<feature type="domain" description="Thioredoxin" evidence="6">
    <location>
        <begin position="1"/>
        <end position="182"/>
    </location>
</feature>